<sequence length="46" mass="5604">MLCPFCRNEMQINRVDQEDNPEYGCWNRQCPNYQPPEAEQIEEKEQ</sequence>
<reference evidence="1" key="1">
    <citation type="submission" date="2020-08" db="EMBL/GenBank/DDBJ databases">
        <title>Genome public.</title>
        <authorList>
            <person name="Liu C."/>
            <person name="Sun Q."/>
        </authorList>
    </citation>
    <scope>NUCLEOTIDE SEQUENCE</scope>
    <source>
        <strain evidence="1">NSJ-31</strain>
    </source>
</reference>
<dbReference type="AlphaFoldDB" id="A0A926DXT0"/>
<evidence type="ECO:0000313" key="2">
    <source>
        <dbReference type="Proteomes" id="UP000653127"/>
    </source>
</evidence>
<gene>
    <name evidence="1" type="ORF">H8711_09845</name>
</gene>
<comment type="caution">
    <text evidence="1">The sequence shown here is derived from an EMBL/GenBank/DDBJ whole genome shotgun (WGS) entry which is preliminary data.</text>
</comment>
<dbReference type="Proteomes" id="UP000653127">
    <property type="component" value="Unassembled WGS sequence"/>
</dbReference>
<dbReference type="RefSeq" id="WP_249283300.1">
    <property type="nucleotide sequence ID" value="NZ_JACRST010000016.1"/>
</dbReference>
<protein>
    <submittedName>
        <fullName evidence="1">Uncharacterized protein</fullName>
    </submittedName>
</protein>
<accession>A0A926DXT0</accession>
<proteinExistence type="predicted"/>
<name>A0A926DXT0_9FIRM</name>
<dbReference type="EMBL" id="JACRST010000016">
    <property type="protein sequence ID" value="MBC8547225.1"/>
    <property type="molecule type" value="Genomic_DNA"/>
</dbReference>
<organism evidence="1 2">
    <name type="scientific">Ligaoa zhengdingensis</name>
    <dbReference type="NCBI Taxonomy" id="2763658"/>
    <lineage>
        <taxon>Bacteria</taxon>
        <taxon>Bacillati</taxon>
        <taxon>Bacillota</taxon>
        <taxon>Clostridia</taxon>
        <taxon>Eubacteriales</taxon>
        <taxon>Oscillospiraceae</taxon>
        <taxon>Ligaoa</taxon>
    </lineage>
</organism>
<keyword evidence="2" id="KW-1185">Reference proteome</keyword>
<evidence type="ECO:0000313" key="1">
    <source>
        <dbReference type="EMBL" id="MBC8547225.1"/>
    </source>
</evidence>